<reference evidence="2" key="1">
    <citation type="submission" date="2020-12" db="EMBL/GenBank/DDBJ databases">
        <title>Metabolic potential, ecology and presence of endohyphal bacteria is reflected in genomic diversity of Mucoromycotina.</title>
        <authorList>
            <person name="Muszewska A."/>
            <person name="Okrasinska A."/>
            <person name="Steczkiewicz K."/>
            <person name="Drgas O."/>
            <person name="Orlowska M."/>
            <person name="Perlinska-Lenart U."/>
            <person name="Aleksandrzak-Piekarczyk T."/>
            <person name="Szatraj K."/>
            <person name="Zielenkiewicz U."/>
            <person name="Pilsyk S."/>
            <person name="Malc E."/>
            <person name="Mieczkowski P."/>
            <person name="Kruszewska J.S."/>
            <person name="Biernat P."/>
            <person name="Pawlowska J."/>
        </authorList>
    </citation>
    <scope>NUCLEOTIDE SEQUENCE</scope>
    <source>
        <strain evidence="2">WA0000067209</strain>
    </source>
</reference>
<evidence type="ECO:0000313" key="3">
    <source>
        <dbReference type="Proteomes" id="UP000654370"/>
    </source>
</evidence>
<keyword evidence="3" id="KW-1185">Reference proteome</keyword>
<gene>
    <name evidence="2" type="ORF">INT43_007588</name>
</gene>
<dbReference type="Proteomes" id="UP000654370">
    <property type="component" value="Unassembled WGS sequence"/>
</dbReference>
<feature type="transmembrane region" description="Helical" evidence="1">
    <location>
        <begin position="122"/>
        <end position="142"/>
    </location>
</feature>
<protein>
    <submittedName>
        <fullName evidence="2">Uncharacterized protein</fullName>
    </submittedName>
</protein>
<dbReference type="EMBL" id="JAEPQZ010000009">
    <property type="protein sequence ID" value="KAG2176934.1"/>
    <property type="molecule type" value="Genomic_DNA"/>
</dbReference>
<proteinExistence type="predicted"/>
<evidence type="ECO:0000256" key="1">
    <source>
        <dbReference type="SAM" id="Phobius"/>
    </source>
</evidence>
<sequence length="160" mass="18857">MQFDVLRCLCGQQWILRTTCIPTLLLAVLSYFVLPDLPESSKFLTDREHAILHRLRADVRNIQEPFLVWRPFGIDIPDTKLYTHSMIYICRTLISYNMVMGFFIISLIVGNSFIYLDAWPMPLTAPFHALACFYFGEMLFNFRKEDSVQEHKTTVYYDKQ</sequence>
<comment type="caution">
    <text evidence="2">The sequence shown here is derived from an EMBL/GenBank/DDBJ whole genome shotgun (WGS) entry which is preliminary data.</text>
</comment>
<accession>A0A8H7UF00</accession>
<dbReference type="OrthoDB" id="2985014at2759"/>
<evidence type="ECO:0000313" key="2">
    <source>
        <dbReference type="EMBL" id="KAG2176934.1"/>
    </source>
</evidence>
<organism evidence="2 3">
    <name type="scientific">Mortierella isabellina</name>
    <name type="common">Filamentous fungus</name>
    <name type="synonym">Umbelopsis isabellina</name>
    <dbReference type="NCBI Taxonomy" id="91625"/>
    <lineage>
        <taxon>Eukaryota</taxon>
        <taxon>Fungi</taxon>
        <taxon>Fungi incertae sedis</taxon>
        <taxon>Mucoromycota</taxon>
        <taxon>Mucoromycotina</taxon>
        <taxon>Umbelopsidomycetes</taxon>
        <taxon>Umbelopsidales</taxon>
        <taxon>Umbelopsidaceae</taxon>
        <taxon>Umbelopsis</taxon>
    </lineage>
</organism>
<dbReference type="SUPFAM" id="SSF103473">
    <property type="entry name" value="MFS general substrate transporter"/>
    <property type="match status" value="1"/>
</dbReference>
<keyword evidence="1" id="KW-0812">Transmembrane</keyword>
<feature type="transmembrane region" description="Helical" evidence="1">
    <location>
        <begin position="14"/>
        <end position="34"/>
    </location>
</feature>
<keyword evidence="1" id="KW-0472">Membrane</keyword>
<name>A0A8H7UF00_MORIS</name>
<keyword evidence="1" id="KW-1133">Transmembrane helix</keyword>
<feature type="transmembrane region" description="Helical" evidence="1">
    <location>
        <begin position="94"/>
        <end position="116"/>
    </location>
</feature>
<dbReference type="InterPro" id="IPR036259">
    <property type="entry name" value="MFS_trans_sf"/>
</dbReference>
<dbReference type="AlphaFoldDB" id="A0A8H7UF00"/>